<gene>
    <name evidence="3" type="ORF">E4O92_22950</name>
</gene>
<organism evidence="3 4">
    <name type="scientific">Massilia horti</name>
    <dbReference type="NCBI Taxonomy" id="2562153"/>
    <lineage>
        <taxon>Bacteria</taxon>
        <taxon>Pseudomonadati</taxon>
        <taxon>Pseudomonadota</taxon>
        <taxon>Betaproteobacteria</taxon>
        <taxon>Burkholderiales</taxon>
        <taxon>Oxalobacteraceae</taxon>
        <taxon>Telluria group</taxon>
        <taxon>Massilia</taxon>
    </lineage>
</organism>
<accession>A0A4Y9SR64</accession>
<keyword evidence="4" id="KW-1185">Reference proteome</keyword>
<feature type="region of interest" description="Disordered" evidence="1">
    <location>
        <begin position="723"/>
        <end position="742"/>
    </location>
</feature>
<dbReference type="AlphaFoldDB" id="A0A4Y9SR64"/>
<sequence>MPGPYIHLNAMRATALALSRGKFTPVRSDRINPAWVGTDTAQLAQLMLRHPNFASLGAIGPDLFFFLPDFRDQGPLPLSSVLVNVSHYLQKIYDAIDPYISKYERYLGPISEDTAEEMSRLTGGLSEVVGNIAGDLSGILVTALEDFVIQQGDIFEFFSLGLNKGFDEQAFLWSDMLHYRQTGQFGRELWNQAGKFEDADARDRARAYALGYMTHVATDVTGHALVNAIAGGPFRLHWQRHHLVENHMDAFRYLRDPTGPAHGDQYPQLTESALYYDIAFDEGDQSAVPRPAYPSGGTLRDNWTRRRRLDLDSELAAPIGELLYNTITAVYYKDGKHPRILRDNDGKPNAELIGETYRLLYQFLKLTTVDGFAHEPPEPPELFPNLQFPTMSDPQEGAPGSGSKDGDWWDDVLDFILSVIKVLMYIVEVAVYLATLPWAVLADIATYPLRLGLYYALELPLFHLLKNFRAVLVMAGYLVPMKDEIAIGLVKIGIPDAQAFRSALDDVGNIFPGFEPAPLDQRPFRDPNYPRLHPGDEYKHPWKYPLDQKAELPLTWSSPYPRRASPDVLFQNTPTDAEIRDKLEIAPDQDAANEVGPLLRANRHLGDAVGFSSYLIWLESRTNPQPGGTPVPLVDWNLDADRGYGHHCWDWNRNANADGVGDPEGYKYQPPCTWPSQADPPYNALYNPNVPLQIHWTGPGLPDPGCGGVIGLAGIQATLARAKRESAQPLVQPDSDRGQHEN</sequence>
<dbReference type="InterPro" id="IPR029002">
    <property type="entry name" value="PLPC/GPLD1"/>
</dbReference>
<protein>
    <recommendedName>
        <fullName evidence="2">Phospholipase C/D domain-containing protein</fullName>
    </recommendedName>
</protein>
<dbReference type="Pfam" id="PF00882">
    <property type="entry name" value="Zn_dep_PLPC"/>
    <property type="match status" value="1"/>
</dbReference>
<evidence type="ECO:0000259" key="2">
    <source>
        <dbReference type="Pfam" id="PF00882"/>
    </source>
</evidence>
<dbReference type="EMBL" id="SPUM01000146">
    <property type="protein sequence ID" value="TFW27724.1"/>
    <property type="molecule type" value="Genomic_DNA"/>
</dbReference>
<proteinExistence type="predicted"/>
<evidence type="ECO:0000256" key="1">
    <source>
        <dbReference type="SAM" id="MobiDB-lite"/>
    </source>
</evidence>
<dbReference type="RefSeq" id="WP_135191963.1">
    <property type="nucleotide sequence ID" value="NZ_SPUM01000146.1"/>
</dbReference>
<comment type="caution">
    <text evidence="3">The sequence shown here is derived from an EMBL/GenBank/DDBJ whole genome shotgun (WGS) entry which is preliminary data.</text>
</comment>
<dbReference type="OrthoDB" id="8451635at2"/>
<reference evidence="3 4" key="1">
    <citation type="submission" date="2019-03" db="EMBL/GenBank/DDBJ databases">
        <title>Draft genome of Massilia hortus sp. nov., a novel bacterial species of the Oxalobacteraceae family.</title>
        <authorList>
            <person name="Peta V."/>
            <person name="Raths R."/>
            <person name="Bucking H."/>
        </authorList>
    </citation>
    <scope>NUCLEOTIDE SEQUENCE [LARGE SCALE GENOMIC DNA]</scope>
    <source>
        <strain evidence="3 4">ONC3</strain>
    </source>
</reference>
<evidence type="ECO:0000313" key="3">
    <source>
        <dbReference type="EMBL" id="TFW27724.1"/>
    </source>
</evidence>
<evidence type="ECO:0000313" key="4">
    <source>
        <dbReference type="Proteomes" id="UP000297258"/>
    </source>
</evidence>
<name>A0A4Y9SR64_9BURK</name>
<feature type="domain" description="Phospholipase C/D" evidence="2">
    <location>
        <begin position="174"/>
        <end position="254"/>
    </location>
</feature>
<dbReference type="Proteomes" id="UP000297258">
    <property type="component" value="Unassembled WGS sequence"/>
</dbReference>